<dbReference type="PROSITE" id="PS50949">
    <property type="entry name" value="HTH_GNTR"/>
    <property type="match status" value="1"/>
</dbReference>
<sequence length="250" mass="27704">MQAAPFEPTVVPIVPPTTKRSQVRELLEQIIAGRLRPGDAIASERELVRQLGVSRVTVRQAISDLVEAGRLERVHGKGTYVTGPRINTRLHLTSFSREMRARGLEPRTEVLSADEVAEPDDLVREQLQLPVGQPVIRVERLRLADDTPMAHEIGFYPAHCFPGLLSRELGSLYDVFAADYDIRVTSGVQSIRAEAADQTQATVLGIARRAPLLVQERVTWAGTQVIEFATSSYRGDRYRIHMSVTPTGSS</sequence>
<dbReference type="SUPFAM" id="SSF64288">
    <property type="entry name" value="Chorismate lyase-like"/>
    <property type="match status" value="1"/>
</dbReference>
<evidence type="ECO:0000313" key="6">
    <source>
        <dbReference type="Proteomes" id="UP000215896"/>
    </source>
</evidence>
<comment type="caution">
    <text evidence="5">The sequence shown here is derived from an EMBL/GenBank/DDBJ whole genome shotgun (WGS) entry which is preliminary data.</text>
</comment>
<feature type="domain" description="HTH gntR-type" evidence="4">
    <location>
        <begin position="16"/>
        <end position="84"/>
    </location>
</feature>
<accession>A0A255GRC5</accession>
<reference evidence="5 6" key="1">
    <citation type="submission" date="2017-07" db="EMBL/GenBank/DDBJ databases">
        <title>Draft whole genome sequences of clinical Proprionibacteriaceae strains.</title>
        <authorList>
            <person name="Bernier A.-M."/>
            <person name="Bernard K."/>
            <person name="Domingo M.-C."/>
        </authorList>
    </citation>
    <scope>NUCLEOTIDE SEQUENCE [LARGE SCALE GENOMIC DNA]</scope>
    <source>
        <strain evidence="5 6">NML 030167</strain>
    </source>
</reference>
<dbReference type="InterPro" id="IPR000524">
    <property type="entry name" value="Tscrpt_reg_HTH_GntR"/>
</dbReference>
<dbReference type="Pfam" id="PF07702">
    <property type="entry name" value="UTRA"/>
    <property type="match status" value="1"/>
</dbReference>
<dbReference type="RefSeq" id="WP_094404731.1">
    <property type="nucleotide sequence ID" value="NZ_NMVO01000001.1"/>
</dbReference>
<proteinExistence type="predicted"/>
<keyword evidence="6" id="KW-1185">Reference proteome</keyword>
<evidence type="ECO:0000256" key="1">
    <source>
        <dbReference type="ARBA" id="ARBA00023015"/>
    </source>
</evidence>
<dbReference type="AlphaFoldDB" id="A0A255GRC5"/>
<dbReference type="GO" id="GO:0003677">
    <property type="term" value="F:DNA binding"/>
    <property type="evidence" value="ECO:0007669"/>
    <property type="project" value="UniProtKB-KW"/>
</dbReference>
<dbReference type="PANTHER" id="PTHR44846:SF1">
    <property type="entry name" value="MANNOSYL-D-GLYCERATE TRANSPORT_METABOLISM SYSTEM REPRESSOR MNGR-RELATED"/>
    <property type="match status" value="1"/>
</dbReference>
<dbReference type="GO" id="GO:0003700">
    <property type="term" value="F:DNA-binding transcription factor activity"/>
    <property type="evidence" value="ECO:0007669"/>
    <property type="project" value="InterPro"/>
</dbReference>
<dbReference type="OrthoDB" id="8584262at2"/>
<keyword evidence="2" id="KW-0238">DNA-binding</keyword>
<protein>
    <submittedName>
        <fullName evidence="5">GntR family transcriptional regulator</fullName>
    </submittedName>
</protein>
<dbReference type="Gene3D" id="3.40.1410.10">
    <property type="entry name" value="Chorismate lyase-like"/>
    <property type="match status" value="1"/>
</dbReference>
<evidence type="ECO:0000256" key="2">
    <source>
        <dbReference type="ARBA" id="ARBA00023125"/>
    </source>
</evidence>
<dbReference type="Pfam" id="PF00392">
    <property type="entry name" value="GntR"/>
    <property type="match status" value="1"/>
</dbReference>
<evidence type="ECO:0000313" key="5">
    <source>
        <dbReference type="EMBL" id="OYO17962.1"/>
    </source>
</evidence>
<dbReference type="PRINTS" id="PR00035">
    <property type="entry name" value="HTHGNTR"/>
</dbReference>
<dbReference type="InterPro" id="IPR036390">
    <property type="entry name" value="WH_DNA-bd_sf"/>
</dbReference>
<keyword evidence="1" id="KW-0805">Transcription regulation</keyword>
<dbReference type="InterPro" id="IPR036388">
    <property type="entry name" value="WH-like_DNA-bd_sf"/>
</dbReference>
<name>A0A255GRC5_9ACTN</name>
<dbReference type="Gene3D" id="1.10.10.10">
    <property type="entry name" value="Winged helix-like DNA-binding domain superfamily/Winged helix DNA-binding domain"/>
    <property type="match status" value="1"/>
</dbReference>
<dbReference type="GO" id="GO:0045892">
    <property type="term" value="P:negative regulation of DNA-templated transcription"/>
    <property type="evidence" value="ECO:0007669"/>
    <property type="project" value="TreeGrafter"/>
</dbReference>
<dbReference type="SUPFAM" id="SSF46785">
    <property type="entry name" value="Winged helix' DNA-binding domain"/>
    <property type="match status" value="1"/>
</dbReference>
<dbReference type="InterPro" id="IPR028978">
    <property type="entry name" value="Chorismate_lyase_/UTRA_dom_sf"/>
</dbReference>
<gene>
    <name evidence="5" type="ORF">CGZ94_02770</name>
</gene>
<dbReference type="EMBL" id="NMVO01000001">
    <property type="protein sequence ID" value="OYO17962.1"/>
    <property type="molecule type" value="Genomic_DNA"/>
</dbReference>
<dbReference type="PANTHER" id="PTHR44846">
    <property type="entry name" value="MANNOSYL-D-GLYCERATE TRANSPORT/METABOLISM SYSTEM REPRESSOR MNGR-RELATED"/>
    <property type="match status" value="1"/>
</dbReference>
<evidence type="ECO:0000259" key="4">
    <source>
        <dbReference type="PROSITE" id="PS50949"/>
    </source>
</evidence>
<evidence type="ECO:0000256" key="3">
    <source>
        <dbReference type="ARBA" id="ARBA00023163"/>
    </source>
</evidence>
<dbReference type="SMART" id="SM00345">
    <property type="entry name" value="HTH_GNTR"/>
    <property type="match status" value="1"/>
</dbReference>
<dbReference type="CDD" id="cd07377">
    <property type="entry name" value="WHTH_GntR"/>
    <property type="match status" value="1"/>
</dbReference>
<dbReference type="InterPro" id="IPR011663">
    <property type="entry name" value="UTRA"/>
</dbReference>
<dbReference type="Proteomes" id="UP000215896">
    <property type="component" value="Unassembled WGS sequence"/>
</dbReference>
<dbReference type="SMART" id="SM00866">
    <property type="entry name" value="UTRA"/>
    <property type="match status" value="1"/>
</dbReference>
<dbReference type="InterPro" id="IPR050679">
    <property type="entry name" value="Bact_HTH_transcr_reg"/>
</dbReference>
<keyword evidence="3" id="KW-0804">Transcription</keyword>
<organism evidence="5 6">
    <name type="scientific">Enemella evansiae</name>
    <dbReference type="NCBI Taxonomy" id="2016499"/>
    <lineage>
        <taxon>Bacteria</taxon>
        <taxon>Bacillati</taxon>
        <taxon>Actinomycetota</taxon>
        <taxon>Actinomycetes</taxon>
        <taxon>Propionibacteriales</taxon>
        <taxon>Propionibacteriaceae</taxon>
        <taxon>Enemella</taxon>
    </lineage>
</organism>